<accession>A0A401ZXT6</accession>
<keyword evidence="1" id="KW-0472">Membrane</keyword>
<protein>
    <submittedName>
        <fullName evidence="2">Uncharacterized protein</fullName>
    </submittedName>
</protein>
<feature type="transmembrane region" description="Helical" evidence="1">
    <location>
        <begin position="24"/>
        <end position="44"/>
    </location>
</feature>
<dbReference type="Proteomes" id="UP000287352">
    <property type="component" value="Unassembled WGS sequence"/>
</dbReference>
<keyword evidence="1" id="KW-1133">Transmembrane helix</keyword>
<organism evidence="2 3">
    <name type="scientific">Tengunoibacter tsumagoiensis</name>
    <dbReference type="NCBI Taxonomy" id="2014871"/>
    <lineage>
        <taxon>Bacteria</taxon>
        <taxon>Bacillati</taxon>
        <taxon>Chloroflexota</taxon>
        <taxon>Ktedonobacteria</taxon>
        <taxon>Ktedonobacterales</taxon>
        <taxon>Dictyobacteraceae</taxon>
        <taxon>Tengunoibacter</taxon>
    </lineage>
</organism>
<evidence type="ECO:0000313" key="2">
    <source>
        <dbReference type="EMBL" id="GCE11678.1"/>
    </source>
</evidence>
<proteinExistence type="predicted"/>
<evidence type="ECO:0000313" key="3">
    <source>
        <dbReference type="Proteomes" id="UP000287352"/>
    </source>
</evidence>
<dbReference type="EMBL" id="BIFR01000001">
    <property type="protein sequence ID" value="GCE11678.1"/>
    <property type="molecule type" value="Genomic_DNA"/>
</dbReference>
<comment type="caution">
    <text evidence="2">The sequence shown here is derived from an EMBL/GenBank/DDBJ whole genome shotgun (WGS) entry which is preliminary data.</text>
</comment>
<name>A0A401ZXT6_9CHLR</name>
<dbReference type="AlphaFoldDB" id="A0A401ZXT6"/>
<sequence length="73" mass="7975">MHTASRQALKLSAIIHRCRKKRNAMHISVVAIFSLAYVLMPFTALEYTLSHLGTQGIAYGTSTVGLSQTEVAL</sequence>
<keyword evidence="3" id="KW-1185">Reference proteome</keyword>
<reference evidence="3" key="1">
    <citation type="submission" date="2018-12" db="EMBL/GenBank/DDBJ databases">
        <title>Tengunoibacter tsumagoiensis gen. nov., sp. nov., Dictyobacter kobayashii sp. nov., D. alpinus sp. nov., and D. joshuensis sp. nov. and description of Dictyobacteraceae fam. nov. within the order Ktedonobacterales isolated from Tengu-no-mugimeshi.</title>
        <authorList>
            <person name="Wang C.M."/>
            <person name="Zheng Y."/>
            <person name="Sakai Y."/>
            <person name="Toyoda A."/>
            <person name="Minakuchi Y."/>
            <person name="Abe K."/>
            <person name="Yokota A."/>
            <person name="Yabe S."/>
        </authorList>
    </citation>
    <scope>NUCLEOTIDE SEQUENCE [LARGE SCALE GENOMIC DNA]</scope>
    <source>
        <strain evidence="3">Uno3</strain>
    </source>
</reference>
<evidence type="ECO:0000256" key="1">
    <source>
        <dbReference type="SAM" id="Phobius"/>
    </source>
</evidence>
<keyword evidence="1" id="KW-0812">Transmembrane</keyword>
<gene>
    <name evidence="2" type="ORF">KTT_15370</name>
</gene>